<evidence type="ECO:0000313" key="2">
    <source>
        <dbReference type="EMBL" id="GED11274.1"/>
    </source>
</evidence>
<dbReference type="Proteomes" id="UP000316659">
    <property type="component" value="Unassembled WGS sequence"/>
</dbReference>
<comment type="caution">
    <text evidence="2">The sequence shown here is derived from an EMBL/GenBank/DDBJ whole genome shotgun (WGS) entry which is preliminary data.</text>
</comment>
<feature type="compositionally biased region" description="Basic and acidic residues" evidence="1">
    <location>
        <begin position="222"/>
        <end position="251"/>
    </location>
</feature>
<name>A0A4Y4E5G1_CELCE</name>
<sequence>MSNEDEIGQELDRFVRSTLMAVGQIRERAARQQAGRSMTEQRELARVASEAREQTSLVYDRVRRPDFWDRATPAQVAEVEAYAAAVAPHDARGRETHLVIGEQLRNRYGVDLDAIHRAHPQDQDARRVALDGAVDQAQAQNVYRHATTGKFWKEGSRDELADVVTYAAARTERDEGARHSLNQAQQGLQARFGIDLTKVRSAHPDSEADRRNALLHAIDDAEAAHRQDEEAREDLREADNLEDRAEEKHGQGDPTATADEERADDAHADAREHLAEHDRLHDSAEHEAGRAANLGPQKATVPAYARTTDAELRQVPAAAAAARRESSPSFPRSANATLRESSRRNSPRALTRRSSQTRERAHELAR</sequence>
<dbReference type="AlphaFoldDB" id="A0A4Y4E5G1"/>
<protein>
    <submittedName>
        <fullName evidence="2">Uncharacterized protein</fullName>
    </submittedName>
</protein>
<feature type="compositionally biased region" description="Low complexity" evidence="1">
    <location>
        <begin position="316"/>
        <end position="334"/>
    </location>
</feature>
<gene>
    <name evidence="2" type="ORF">CCE02nite_32730</name>
</gene>
<evidence type="ECO:0000256" key="1">
    <source>
        <dbReference type="SAM" id="MobiDB-lite"/>
    </source>
</evidence>
<evidence type="ECO:0000313" key="3">
    <source>
        <dbReference type="Proteomes" id="UP000316659"/>
    </source>
</evidence>
<accession>A0A4Y4E5G1</accession>
<dbReference type="RefSeq" id="WP_141390709.1">
    <property type="nucleotide sequence ID" value="NZ_BJNZ01000027.1"/>
</dbReference>
<feature type="compositionally biased region" description="Basic and acidic residues" evidence="1">
    <location>
        <begin position="264"/>
        <end position="289"/>
    </location>
</feature>
<feature type="region of interest" description="Disordered" evidence="1">
    <location>
        <begin position="222"/>
        <end position="366"/>
    </location>
</feature>
<dbReference type="EMBL" id="BJNZ01000027">
    <property type="protein sequence ID" value="GED11274.1"/>
    <property type="molecule type" value="Genomic_DNA"/>
</dbReference>
<feature type="compositionally biased region" description="Basic and acidic residues" evidence="1">
    <location>
        <begin position="356"/>
        <end position="366"/>
    </location>
</feature>
<proteinExistence type="predicted"/>
<reference evidence="2 3" key="1">
    <citation type="submission" date="2019-06" db="EMBL/GenBank/DDBJ databases">
        <title>Whole genome shotgun sequence of Cellulosimicrobium cellulans NBRC 15516.</title>
        <authorList>
            <person name="Hosoyama A."/>
            <person name="Uohara A."/>
            <person name="Ohji S."/>
            <person name="Ichikawa N."/>
        </authorList>
    </citation>
    <scope>NUCLEOTIDE SEQUENCE [LARGE SCALE GENOMIC DNA]</scope>
    <source>
        <strain evidence="2 3">NBRC 15516</strain>
    </source>
</reference>
<organism evidence="2 3">
    <name type="scientific">Cellulosimicrobium cellulans</name>
    <name type="common">Arthrobacter luteus</name>
    <dbReference type="NCBI Taxonomy" id="1710"/>
    <lineage>
        <taxon>Bacteria</taxon>
        <taxon>Bacillati</taxon>
        <taxon>Actinomycetota</taxon>
        <taxon>Actinomycetes</taxon>
        <taxon>Micrococcales</taxon>
        <taxon>Promicromonosporaceae</taxon>
        <taxon>Cellulosimicrobium</taxon>
    </lineage>
</organism>